<proteinExistence type="predicted"/>
<feature type="non-terminal residue" evidence="2">
    <location>
        <position position="1"/>
    </location>
</feature>
<name>A0A382GRH4_9ZZZZ</name>
<gene>
    <name evidence="2" type="ORF">METZ01_LOCUS229625</name>
</gene>
<organism evidence="2">
    <name type="scientific">marine metagenome</name>
    <dbReference type="NCBI Taxonomy" id="408172"/>
    <lineage>
        <taxon>unclassified sequences</taxon>
        <taxon>metagenomes</taxon>
        <taxon>ecological metagenomes</taxon>
    </lineage>
</organism>
<feature type="region of interest" description="Disordered" evidence="1">
    <location>
        <begin position="1"/>
        <end position="45"/>
    </location>
</feature>
<sequence>VAQDKGEKEMDDHDQGEERSERDFDDFIDTSNDDGCKRSERMEMM</sequence>
<feature type="compositionally biased region" description="Basic and acidic residues" evidence="1">
    <location>
        <begin position="1"/>
        <end position="22"/>
    </location>
</feature>
<feature type="compositionally biased region" description="Basic and acidic residues" evidence="1">
    <location>
        <begin position="34"/>
        <end position="45"/>
    </location>
</feature>
<evidence type="ECO:0000256" key="1">
    <source>
        <dbReference type="SAM" id="MobiDB-lite"/>
    </source>
</evidence>
<dbReference type="EMBL" id="UINC01056575">
    <property type="protein sequence ID" value="SVB76771.1"/>
    <property type="molecule type" value="Genomic_DNA"/>
</dbReference>
<feature type="compositionally biased region" description="Acidic residues" evidence="1">
    <location>
        <begin position="23"/>
        <end position="32"/>
    </location>
</feature>
<evidence type="ECO:0000313" key="2">
    <source>
        <dbReference type="EMBL" id="SVB76771.1"/>
    </source>
</evidence>
<reference evidence="2" key="1">
    <citation type="submission" date="2018-05" db="EMBL/GenBank/DDBJ databases">
        <authorList>
            <person name="Lanie J.A."/>
            <person name="Ng W.-L."/>
            <person name="Kazmierczak K.M."/>
            <person name="Andrzejewski T.M."/>
            <person name="Davidsen T.M."/>
            <person name="Wayne K.J."/>
            <person name="Tettelin H."/>
            <person name="Glass J.I."/>
            <person name="Rusch D."/>
            <person name="Podicherti R."/>
            <person name="Tsui H.-C.T."/>
            <person name="Winkler M.E."/>
        </authorList>
    </citation>
    <scope>NUCLEOTIDE SEQUENCE</scope>
</reference>
<dbReference type="AlphaFoldDB" id="A0A382GRH4"/>
<protein>
    <submittedName>
        <fullName evidence="2">Uncharacterized protein</fullName>
    </submittedName>
</protein>
<feature type="non-terminal residue" evidence="2">
    <location>
        <position position="45"/>
    </location>
</feature>
<accession>A0A382GRH4</accession>